<dbReference type="SMART" id="SM00886">
    <property type="entry name" value="Dabb"/>
    <property type="match status" value="1"/>
</dbReference>
<dbReference type="SUPFAM" id="SSF54909">
    <property type="entry name" value="Dimeric alpha+beta barrel"/>
    <property type="match status" value="1"/>
</dbReference>
<evidence type="ECO:0000313" key="4">
    <source>
        <dbReference type="Proteomes" id="UP000076580"/>
    </source>
</evidence>
<feature type="signal peptide" evidence="1">
    <location>
        <begin position="1"/>
        <end position="20"/>
    </location>
</feature>
<protein>
    <recommendedName>
        <fullName evidence="2">Stress-response A/B barrel domain-containing protein</fullName>
    </recommendedName>
</protein>
<feature type="chain" id="PRO_5007580568" description="Stress-response A/B barrel domain-containing protein" evidence="1">
    <location>
        <begin position="21"/>
        <end position="157"/>
    </location>
</feature>
<dbReference type="GeneID" id="63716270"/>
<proteinExistence type="predicted"/>
<name>A0A151GHM9_DRECN</name>
<dbReference type="InterPro" id="IPR011008">
    <property type="entry name" value="Dimeric_a/b-barrel"/>
</dbReference>
<keyword evidence="1" id="KW-0732">Signal</keyword>
<dbReference type="Pfam" id="PF07876">
    <property type="entry name" value="Dabb"/>
    <property type="match status" value="1"/>
</dbReference>
<dbReference type="Proteomes" id="UP000076580">
    <property type="component" value="Chromosome 02"/>
</dbReference>
<keyword evidence="4" id="KW-1185">Reference proteome</keyword>
<comment type="caution">
    <text evidence="3">The sequence shown here is derived from an EMBL/GenBank/DDBJ whole genome shotgun (WGS) entry which is preliminary data.</text>
</comment>
<dbReference type="EMBL" id="LAYC01000002">
    <property type="protein sequence ID" value="KYK56625.1"/>
    <property type="molecule type" value="Genomic_DNA"/>
</dbReference>
<evidence type="ECO:0000256" key="1">
    <source>
        <dbReference type="SAM" id="SignalP"/>
    </source>
</evidence>
<sequence length="157" mass="16893">MRIISLLAAVAMALVNPVSGLPGGAATPKCPAPAHHQPVTHIVMFQFKNGTRDVANTLASKFFALKDTCILPTGEPYIEALTGGKDNSNENIQGGVGNTDNITDVFVAKFRSVEDRDYYVDKDPVHEVFKNYVGTLINNGTLVGKKVQVVDYTPGVF</sequence>
<organism evidence="3 4">
    <name type="scientific">Drechmeria coniospora</name>
    <name type="common">Nematophagous fungus</name>
    <name type="synonym">Meria coniospora</name>
    <dbReference type="NCBI Taxonomy" id="98403"/>
    <lineage>
        <taxon>Eukaryota</taxon>
        <taxon>Fungi</taxon>
        <taxon>Dikarya</taxon>
        <taxon>Ascomycota</taxon>
        <taxon>Pezizomycotina</taxon>
        <taxon>Sordariomycetes</taxon>
        <taxon>Hypocreomycetidae</taxon>
        <taxon>Hypocreales</taxon>
        <taxon>Ophiocordycipitaceae</taxon>
        <taxon>Drechmeria</taxon>
    </lineage>
</organism>
<dbReference type="Gene3D" id="3.30.70.100">
    <property type="match status" value="1"/>
</dbReference>
<evidence type="ECO:0000259" key="2">
    <source>
        <dbReference type="PROSITE" id="PS51502"/>
    </source>
</evidence>
<gene>
    <name evidence="3" type="ORF">DCS_03627</name>
</gene>
<accession>A0A151GHM9</accession>
<dbReference type="STRING" id="98403.A0A151GHM9"/>
<dbReference type="PROSITE" id="PS51502">
    <property type="entry name" value="S_R_A_B_BARREL"/>
    <property type="match status" value="1"/>
</dbReference>
<feature type="domain" description="Stress-response A/B barrel" evidence="2">
    <location>
        <begin position="39"/>
        <end position="152"/>
    </location>
</feature>
<dbReference type="InParanoid" id="A0A151GHM9"/>
<dbReference type="AlphaFoldDB" id="A0A151GHM9"/>
<reference evidence="3 4" key="1">
    <citation type="journal article" date="2016" name="Sci. Rep.">
        <title>Insights into Adaptations to a Near-Obligate Nematode Endoparasitic Lifestyle from the Finished Genome of Drechmeria coniospora.</title>
        <authorList>
            <person name="Zhang L."/>
            <person name="Zhou Z."/>
            <person name="Guo Q."/>
            <person name="Fokkens L."/>
            <person name="Miskei M."/>
            <person name="Pocsi I."/>
            <person name="Zhang W."/>
            <person name="Chen M."/>
            <person name="Wang L."/>
            <person name="Sun Y."/>
            <person name="Donzelli B.G."/>
            <person name="Gibson D.M."/>
            <person name="Nelson D.R."/>
            <person name="Luo J.G."/>
            <person name="Rep M."/>
            <person name="Liu H."/>
            <person name="Yang S."/>
            <person name="Wang J."/>
            <person name="Krasnoff S.B."/>
            <person name="Xu Y."/>
            <person name="Molnar I."/>
            <person name="Lin M."/>
        </authorList>
    </citation>
    <scope>NUCLEOTIDE SEQUENCE [LARGE SCALE GENOMIC DNA]</scope>
    <source>
        <strain evidence="3 4">ARSEF 6962</strain>
    </source>
</reference>
<evidence type="ECO:0000313" key="3">
    <source>
        <dbReference type="EMBL" id="KYK56625.1"/>
    </source>
</evidence>
<dbReference type="InterPro" id="IPR013097">
    <property type="entry name" value="Dabb"/>
</dbReference>
<dbReference type="RefSeq" id="XP_040655977.1">
    <property type="nucleotide sequence ID" value="XM_040800944.1"/>
</dbReference>